<dbReference type="RefSeq" id="WP_139198235.1">
    <property type="nucleotide sequence ID" value="NZ_FOBS01000007.1"/>
</dbReference>
<dbReference type="SUPFAM" id="SSF54211">
    <property type="entry name" value="Ribosomal protein S5 domain 2-like"/>
    <property type="match status" value="1"/>
</dbReference>
<organism evidence="8 9">
    <name type="scientific">Syntrophus gentianae</name>
    <dbReference type="NCBI Taxonomy" id="43775"/>
    <lineage>
        <taxon>Bacteria</taxon>
        <taxon>Pseudomonadati</taxon>
        <taxon>Thermodesulfobacteriota</taxon>
        <taxon>Syntrophia</taxon>
        <taxon>Syntrophales</taxon>
        <taxon>Syntrophaceae</taxon>
        <taxon>Syntrophus</taxon>
    </lineage>
</organism>
<keyword evidence="5 6" id="KW-0694">RNA-binding</keyword>
<dbReference type="AlphaFoldDB" id="A0A1H7WMD2"/>
<dbReference type="EMBL" id="FOBS01000007">
    <property type="protein sequence ID" value="SEM22229.1"/>
    <property type="molecule type" value="Genomic_DNA"/>
</dbReference>
<evidence type="ECO:0000256" key="2">
    <source>
        <dbReference type="ARBA" id="ARBA00022722"/>
    </source>
</evidence>
<sequence length="120" mass="14020">MKKLTLKKNERIRKRKSYLQIYQRGKRSYSRHFTVVVAENDLGVLRLGVAVTKKIGNAVKRNRTKRLIREFFRLNKDRFKASSQDIVIIAKGNTSLMKYADVCRELGVLLTKKPQNIPQE</sequence>
<keyword evidence="4 6" id="KW-0378">Hydrolase</keyword>
<dbReference type="GO" id="GO:0042781">
    <property type="term" value="F:3'-tRNA processing endoribonuclease activity"/>
    <property type="evidence" value="ECO:0007669"/>
    <property type="project" value="TreeGrafter"/>
</dbReference>
<evidence type="ECO:0000256" key="6">
    <source>
        <dbReference type="HAMAP-Rule" id="MF_00227"/>
    </source>
</evidence>
<reference evidence="8 9" key="1">
    <citation type="submission" date="2016-10" db="EMBL/GenBank/DDBJ databases">
        <authorList>
            <person name="de Groot N.N."/>
        </authorList>
    </citation>
    <scope>NUCLEOTIDE SEQUENCE [LARGE SCALE GENOMIC DNA]</scope>
    <source>
        <strain evidence="8 9">DSM 8423</strain>
    </source>
</reference>
<dbReference type="EC" id="3.1.26.5" evidence="6 7"/>
<dbReference type="PANTHER" id="PTHR33992:SF1">
    <property type="entry name" value="RIBONUCLEASE P PROTEIN COMPONENT"/>
    <property type="match status" value="1"/>
</dbReference>
<comment type="function">
    <text evidence="6">RNaseP catalyzes the removal of the 5'-leader sequence from pre-tRNA to produce the mature 5'-terminus. It can also cleave other RNA substrates such as 4.5S RNA. The protein component plays an auxiliary but essential role in vivo by binding to the 5'-leader sequence and broadening the substrate specificity of the ribozyme.</text>
</comment>
<dbReference type="HAMAP" id="MF_00227">
    <property type="entry name" value="RNase_P"/>
    <property type="match status" value="1"/>
</dbReference>
<keyword evidence="1 6" id="KW-0819">tRNA processing</keyword>
<evidence type="ECO:0000256" key="3">
    <source>
        <dbReference type="ARBA" id="ARBA00022759"/>
    </source>
</evidence>
<dbReference type="Pfam" id="PF00825">
    <property type="entry name" value="Ribonuclease_P"/>
    <property type="match status" value="1"/>
</dbReference>
<evidence type="ECO:0000256" key="5">
    <source>
        <dbReference type="ARBA" id="ARBA00022884"/>
    </source>
</evidence>
<dbReference type="Gene3D" id="3.30.230.10">
    <property type="match status" value="1"/>
</dbReference>
<keyword evidence="2 6" id="KW-0540">Nuclease</keyword>
<comment type="subunit">
    <text evidence="6">Consists of a catalytic RNA component (M1 or rnpB) and a protein subunit.</text>
</comment>
<dbReference type="InterPro" id="IPR020568">
    <property type="entry name" value="Ribosomal_Su5_D2-typ_SF"/>
</dbReference>
<dbReference type="GO" id="GO:0000049">
    <property type="term" value="F:tRNA binding"/>
    <property type="evidence" value="ECO:0007669"/>
    <property type="project" value="UniProtKB-UniRule"/>
</dbReference>
<dbReference type="NCBIfam" id="TIGR00188">
    <property type="entry name" value="rnpA"/>
    <property type="match status" value="1"/>
</dbReference>
<dbReference type="OrthoDB" id="9810867at2"/>
<dbReference type="GO" id="GO:0030677">
    <property type="term" value="C:ribonuclease P complex"/>
    <property type="evidence" value="ECO:0007669"/>
    <property type="project" value="TreeGrafter"/>
</dbReference>
<dbReference type="InterPro" id="IPR000100">
    <property type="entry name" value="RNase_P"/>
</dbReference>
<dbReference type="GO" id="GO:0001682">
    <property type="term" value="P:tRNA 5'-leader removal"/>
    <property type="evidence" value="ECO:0007669"/>
    <property type="project" value="UniProtKB-UniRule"/>
</dbReference>
<dbReference type="GO" id="GO:0004526">
    <property type="term" value="F:ribonuclease P activity"/>
    <property type="evidence" value="ECO:0007669"/>
    <property type="project" value="UniProtKB-UniRule"/>
</dbReference>
<keyword evidence="9" id="KW-1185">Reference proteome</keyword>
<evidence type="ECO:0000313" key="9">
    <source>
        <dbReference type="Proteomes" id="UP000198744"/>
    </source>
</evidence>
<evidence type="ECO:0000256" key="7">
    <source>
        <dbReference type="NCBIfam" id="TIGR00188"/>
    </source>
</evidence>
<dbReference type="STRING" id="43775.SAMN04489760_10715"/>
<proteinExistence type="inferred from homology"/>
<keyword evidence="3 6" id="KW-0255">Endonuclease</keyword>
<dbReference type="InterPro" id="IPR014721">
    <property type="entry name" value="Ribsml_uS5_D2-typ_fold_subgr"/>
</dbReference>
<protein>
    <recommendedName>
        <fullName evidence="6 7">Ribonuclease P protein component</fullName>
        <shortName evidence="6">RNase P protein</shortName>
        <shortName evidence="6">RNaseP protein</shortName>
        <ecNumber evidence="6 7">3.1.26.5</ecNumber>
    </recommendedName>
    <alternativeName>
        <fullName evidence="6">Protein C5</fullName>
    </alternativeName>
</protein>
<gene>
    <name evidence="6" type="primary">rnpA</name>
    <name evidence="8" type="ORF">SAMN04489760_10715</name>
</gene>
<evidence type="ECO:0000256" key="1">
    <source>
        <dbReference type="ARBA" id="ARBA00022694"/>
    </source>
</evidence>
<evidence type="ECO:0000256" key="4">
    <source>
        <dbReference type="ARBA" id="ARBA00022801"/>
    </source>
</evidence>
<name>A0A1H7WMD2_9BACT</name>
<comment type="catalytic activity">
    <reaction evidence="6">
        <text>Endonucleolytic cleavage of RNA, removing 5'-extranucleotides from tRNA precursor.</text>
        <dbReference type="EC" id="3.1.26.5"/>
    </reaction>
</comment>
<dbReference type="PANTHER" id="PTHR33992">
    <property type="entry name" value="RIBONUCLEASE P PROTEIN COMPONENT"/>
    <property type="match status" value="1"/>
</dbReference>
<dbReference type="Proteomes" id="UP000198744">
    <property type="component" value="Unassembled WGS sequence"/>
</dbReference>
<evidence type="ECO:0000313" key="8">
    <source>
        <dbReference type="EMBL" id="SEM22229.1"/>
    </source>
</evidence>
<comment type="similarity">
    <text evidence="6">Belongs to the RnpA family.</text>
</comment>
<accession>A0A1H7WMD2</accession>